<name>A0A7S3P0J1_EUPCR</name>
<dbReference type="AlphaFoldDB" id="A0A7S3P0J1"/>
<feature type="region of interest" description="Disordered" evidence="1">
    <location>
        <begin position="99"/>
        <end position="119"/>
    </location>
</feature>
<feature type="compositionally biased region" description="Basic residues" evidence="1">
    <location>
        <begin position="100"/>
        <end position="119"/>
    </location>
</feature>
<evidence type="ECO:0000313" key="2">
    <source>
        <dbReference type="EMBL" id="CAE0390194.1"/>
    </source>
</evidence>
<organism evidence="2">
    <name type="scientific">Euplotes crassus</name>
    <dbReference type="NCBI Taxonomy" id="5936"/>
    <lineage>
        <taxon>Eukaryota</taxon>
        <taxon>Sar</taxon>
        <taxon>Alveolata</taxon>
        <taxon>Ciliophora</taxon>
        <taxon>Intramacronucleata</taxon>
        <taxon>Spirotrichea</taxon>
        <taxon>Hypotrichia</taxon>
        <taxon>Euplotida</taxon>
        <taxon>Euplotidae</taxon>
        <taxon>Moneuplotes</taxon>
    </lineage>
</organism>
<dbReference type="EMBL" id="HBIK01032311">
    <property type="protein sequence ID" value="CAE0390194.1"/>
    <property type="molecule type" value="Transcribed_RNA"/>
</dbReference>
<protein>
    <submittedName>
        <fullName evidence="2">Uncharacterized protein</fullName>
    </submittedName>
</protein>
<feature type="compositionally biased region" description="Polar residues" evidence="1">
    <location>
        <begin position="134"/>
        <end position="143"/>
    </location>
</feature>
<reference evidence="2" key="1">
    <citation type="submission" date="2021-01" db="EMBL/GenBank/DDBJ databases">
        <authorList>
            <person name="Corre E."/>
            <person name="Pelletier E."/>
            <person name="Niang G."/>
            <person name="Scheremetjew M."/>
            <person name="Finn R."/>
            <person name="Kale V."/>
            <person name="Holt S."/>
            <person name="Cochrane G."/>
            <person name="Meng A."/>
            <person name="Brown T."/>
            <person name="Cohen L."/>
        </authorList>
    </citation>
    <scope>NUCLEOTIDE SEQUENCE</scope>
    <source>
        <strain evidence="2">CT5</strain>
    </source>
</reference>
<proteinExistence type="predicted"/>
<feature type="compositionally biased region" description="Basic and acidic residues" evidence="1">
    <location>
        <begin position="148"/>
        <end position="161"/>
    </location>
</feature>
<sequence>MQSSKNPNWNDNDYFEDCDIPEEAPVVTKKIESSKDCHKSLLSSNKGGLKEEDRTEFITNLEIEYTNRSLSPTKFRSRWFVSEKEIPIFSIAPTTIEKKSVKKRSPRRFKKKGNRKSLKKRRYKRSISIITPCKTKSSSNTIGSGEGQGKKAEKSMVERMAKHQSMKLAALERENFGLQLTIGDISPA</sequence>
<evidence type="ECO:0000256" key="1">
    <source>
        <dbReference type="SAM" id="MobiDB-lite"/>
    </source>
</evidence>
<accession>A0A7S3P0J1</accession>
<feature type="region of interest" description="Disordered" evidence="1">
    <location>
        <begin position="134"/>
        <end position="161"/>
    </location>
</feature>
<gene>
    <name evidence="2" type="ORF">ECRA1380_LOCUS15170</name>
</gene>